<dbReference type="GO" id="GO:0020037">
    <property type="term" value="F:heme binding"/>
    <property type="evidence" value="ECO:0007669"/>
    <property type="project" value="InterPro"/>
</dbReference>
<dbReference type="GO" id="GO:0009055">
    <property type="term" value="F:electron transfer activity"/>
    <property type="evidence" value="ECO:0007669"/>
    <property type="project" value="InterPro"/>
</dbReference>
<reference evidence="5" key="1">
    <citation type="submission" date="2018-06" db="EMBL/GenBank/DDBJ databases">
        <authorList>
            <person name="Zhirakovskaya E."/>
        </authorList>
    </citation>
    <scope>NUCLEOTIDE SEQUENCE</scope>
</reference>
<dbReference type="Pfam" id="PF07635">
    <property type="entry name" value="PSCyt1"/>
    <property type="match status" value="2"/>
</dbReference>
<sequence>MRRFFFVVITILFLFVTFVQHVDAALSSQQRKELSSLKRELGKTTKLIRKKKFEEATKIVDEVDEKTKKIMADAKVSKKNRSVSAVLKMVKAKRKSLAKAQGKKIYTGISFSKEIAPILSLNCVKCHGDSKSSGNLKLDSFASMKQGGKNGVLLVKKNPNRSLLVLRLIANEKQRMPKGGKALSKKEIKRIAKWIKQGAKFDGTDEDVSVTELATGKKSEKKTAPKKNTKAQLAKVKVPKATGNEKVSFKKDIAPFMVNLCLRCHNDKRKRGGLSIETVADLFIGGDSGEVIIPGNMEKSRFFRLVGGLENPRMPQGIARITRKNYEDMKTWFKEGNKYDGGDKTIKLRDLVPTETEIKKEKFDQLTDAEFAEMRLKTSHEQWKKTLPREKKEIVTSDEFYVYGNASKARLEEINKWAIEQSKKLKTLFGSKEKLAWKGKLTIFVMKDRFSYEEFSLSVEKRRTPREVIGHANVSPLFENAYVVLQDVGDTISTESPGMKTNLMQQLSSAYLMRGNKKLPDWITQGTGFALALKSDKSNLYLKSKVSAVSSLVKSLSKPEEIFANNTFSPSNIGAVGSSMVTFFLKKGGSKKYRRFVKSLQNGDKIDAALQRVYNGNRKKAAMAYFGTLKK</sequence>
<gene>
    <name evidence="5" type="ORF">MNBD_PLANCTO02-2964</name>
</gene>
<keyword evidence="1" id="KW-0349">Heme</keyword>
<evidence type="ECO:0000256" key="3">
    <source>
        <dbReference type="ARBA" id="ARBA00023004"/>
    </source>
</evidence>
<evidence type="ECO:0000313" key="5">
    <source>
        <dbReference type="EMBL" id="VAX40133.1"/>
    </source>
</evidence>
<dbReference type="PANTHER" id="PTHR35889">
    <property type="entry name" value="CYCLOINULO-OLIGOSACCHARIDE FRUCTANOTRANSFERASE-RELATED"/>
    <property type="match status" value="1"/>
</dbReference>
<feature type="domain" description="Cytochrome c" evidence="4">
    <location>
        <begin position="97"/>
        <end position="199"/>
    </location>
</feature>
<dbReference type="AlphaFoldDB" id="A0A3B1DTH0"/>
<organism evidence="5">
    <name type="scientific">hydrothermal vent metagenome</name>
    <dbReference type="NCBI Taxonomy" id="652676"/>
    <lineage>
        <taxon>unclassified sequences</taxon>
        <taxon>metagenomes</taxon>
        <taxon>ecological metagenomes</taxon>
    </lineage>
</organism>
<dbReference type="Gene3D" id="1.10.760.10">
    <property type="entry name" value="Cytochrome c-like domain"/>
    <property type="match status" value="1"/>
</dbReference>
<evidence type="ECO:0000256" key="1">
    <source>
        <dbReference type="ARBA" id="ARBA00022617"/>
    </source>
</evidence>
<dbReference type="PANTHER" id="PTHR35889:SF3">
    <property type="entry name" value="F-BOX DOMAIN-CONTAINING PROTEIN"/>
    <property type="match status" value="1"/>
</dbReference>
<accession>A0A3B1DTH0</accession>
<keyword evidence="3" id="KW-0408">Iron</keyword>
<evidence type="ECO:0000256" key="2">
    <source>
        <dbReference type="ARBA" id="ARBA00022723"/>
    </source>
</evidence>
<proteinExistence type="predicted"/>
<dbReference type="InterPro" id="IPR036909">
    <property type="entry name" value="Cyt_c-like_dom_sf"/>
</dbReference>
<dbReference type="EMBL" id="UOGL01000403">
    <property type="protein sequence ID" value="VAX40133.1"/>
    <property type="molecule type" value="Genomic_DNA"/>
</dbReference>
<dbReference type="InterPro" id="IPR011429">
    <property type="entry name" value="Cyt_c_Planctomycete-type"/>
</dbReference>
<name>A0A3B1DTH0_9ZZZZ</name>
<keyword evidence="2" id="KW-0479">Metal-binding</keyword>
<dbReference type="GO" id="GO:0046872">
    <property type="term" value="F:metal ion binding"/>
    <property type="evidence" value="ECO:0007669"/>
    <property type="project" value="UniProtKB-KW"/>
</dbReference>
<dbReference type="PROSITE" id="PS51007">
    <property type="entry name" value="CYTC"/>
    <property type="match status" value="1"/>
</dbReference>
<evidence type="ECO:0000259" key="4">
    <source>
        <dbReference type="PROSITE" id="PS51007"/>
    </source>
</evidence>
<dbReference type="InterPro" id="IPR009056">
    <property type="entry name" value="Cyt_c-like_dom"/>
</dbReference>
<protein>
    <recommendedName>
        <fullName evidence="4">Cytochrome c domain-containing protein</fullName>
    </recommendedName>
</protein>
<dbReference type="SUPFAM" id="SSF46626">
    <property type="entry name" value="Cytochrome c"/>
    <property type="match status" value="1"/>
</dbReference>